<comment type="caution">
    <text evidence="2">The sequence shown here is derived from an EMBL/GenBank/DDBJ whole genome shotgun (WGS) entry which is preliminary data.</text>
</comment>
<dbReference type="OrthoDB" id="911529at2759"/>
<dbReference type="PANTHER" id="PTHR33726">
    <property type="entry name" value="TRANSMEMBRANE PROTEIN"/>
    <property type="match status" value="1"/>
</dbReference>
<evidence type="ECO:0000313" key="2">
    <source>
        <dbReference type="EMBL" id="KAG6667943.1"/>
    </source>
</evidence>
<keyword evidence="1" id="KW-1133">Transmembrane helix</keyword>
<sequence length="84" mass="9984">MCSRSWYTMAFRWPEFTFSPMSSIFRWPEVNLSYLTTGWSIGNFSWWLYSTFFDDMFWTVVTVLESVALVAMLCCFFVFCGCTL</sequence>
<reference evidence="2" key="1">
    <citation type="submission" date="2020-12" db="EMBL/GenBank/DDBJ databases">
        <title>WGS assembly of Carya illinoinensis cv. Pawnee.</title>
        <authorList>
            <person name="Platts A."/>
            <person name="Shu S."/>
            <person name="Wright S."/>
            <person name="Barry K."/>
            <person name="Edger P."/>
            <person name="Pires J.C."/>
            <person name="Schmutz J."/>
        </authorList>
    </citation>
    <scope>NUCLEOTIDE SEQUENCE</scope>
    <source>
        <tissue evidence="2">Leaf</tissue>
    </source>
</reference>
<protein>
    <submittedName>
        <fullName evidence="2">Uncharacterized protein</fullName>
    </submittedName>
</protein>
<name>A0A8T1RNU9_CARIL</name>
<evidence type="ECO:0000313" key="3">
    <source>
        <dbReference type="Proteomes" id="UP000811609"/>
    </source>
</evidence>
<keyword evidence="3" id="KW-1185">Reference proteome</keyword>
<keyword evidence="1" id="KW-0812">Transmembrane</keyword>
<proteinExistence type="predicted"/>
<gene>
    <name evidence="2" type="ORF">CIPAW_01G135400</name>
</gene>
<dbReference type="Proteomes" id="UP000811609">
    <property type="component" value="Chromosome 1"/>
</dbReference>
<dbReference type="EMBL" id="CM031809">
    <property type="protein sequence ID" value="KAG6667943.1"/>
    <property type="molecule type" value="Genomic_DNA"/>
</dbReference>
<keyword evidence="1" id="KW-0472">Membrane</keyword>
<dbReference type="AlphaFoldDB" id="A0A8T1RNU9"/>
<evidence type="ECO:0000256" key="1">
    <source>
        <dbReference type="SAM" id="Phobius"/>
    </source>
</evidence>
<feature type="transmembrane region" description="Helical" evidence="1">
    <location>
        <begin position="56"/>
        <end position="80"/>
    </location>
</feature>
<organism evidence="2 3">
    <name type="scientific">Carya illinoinensis</name>
    <name type="common">Pecan</name>
    <dbReference type="NCBI Taxonomy" id="32201"/>
    <lineage>
        <taxon>Eukaryota</taxon>
        <taxon>Viridiplantae</taxon>
        <taxon>Streptophyta</taxon>
        <taxon>Embryophyta</taxon>
        <taxon>Tracheophyta</taxon>
        <taxon>Spermatophyta</taxon>
        <taxon>Magnoliopsida</taxon>
        <taxon>eudicotyledons</taxon>
        <taxon>Gunneridae</taxon>
        <taxon>Pentapetalae</taxon>
        <taxon>rosids</taxon>
        <taxon>fabids</taxon>
        <taxon>Fagales</taxon>
        <taxon>Juglandaceae</taxon>
        <taxon>Carya</taxon>
    </lineage>
</organism>
<accession>A0A8T1RNU9</accession>
<dbReference type="PANTHER" id="PTHR33726:SF17">
    <property type="entry name" value="OS06G0620700 PROTEIN"/>
    <property type="match status" value="1"/>
</dbReference>